<dbReference type="SUPFAM" id="SSF103473">
    <property type="entry name" value="MFS general substrate transporter"/>
    <property type="match status" value="1"/>
</dbReference>
<dbReference type="EMBL" id="JAJTJA010000013">
    <property type="protein sequence ID" value="KAH8690543.1"/>
    <property type="molecule type" value="Genomic_DNA"/>
</dbReference>
<feature type="domain" description="Major facilitator superfamily (MFS) profile" evidence="7">
    <location>
        <begin position="69"/>
        <end position="574"/>
    </location>
</feature>
<dbReference type="RefSeq" id="XP_046066739.1">
    <property type="nucleotide sequence ID" value="XM_046217280.1"/>
</dbReference>
<dbReference type="GO" id="GO:0005886">
    <property type="term" value="C:plasma membrane"/>
    <property type="evidence" value="ECO:0007669"/>
    <property type="project" value="TreeGrafter"/>
</dbReference>
<evidence type="ECO:0000259" key="7">
    <source>
        <dbReference type="PROSITE" id="PS50850"/>
    </source>
</evidence>
<feature type="transmembrane region" description="Helical" evidence="6">
    <location>
        <begin position="159"/>
        <end position="180"/>
    </location>
</feature>
<organism evidence="8 9">
    <name type="scientific">Talaromyces proteolyticus</name>
    <dbReference type="NCBI Taxonomy" id="1131652"/>
    <lineage>
        <taxon>Eukaryota</taxon>
        <taxon>Fungi</taxon>
        <taxon>Dikarya</taxon>
        <taxon>Ascomycota</taxon>
        <taxon>Pezizomycotina</taxon>
        <taxon>Eurotiomycetes</taxon>
        <taxon>Eurotiomycetidae</taxon>
        <taxon>Eurotiales</taxon>
        <taxon>Trichocomaceae</taxon>
        <taxon>Talaromyces</taxon>
        <taxon>Talaromyces sect. Bacilispori</taxon>
    </lineage>
</organism>
<dbReference type="AlphaFoldDB" id="A0AAD4KGG4"/>
<sequence>MSLEGMRDIQSEQCEAGKAIFPSIDDRHSATDDLEPENLSRKASSNNNDVGDAQQDDREYLTGWRLLLTTIGLLLSLLLVNMEVSIVSTALISIAADLSGFSTSSWIVTGFLASYTGFFIIWTKLSDFLGRKIGIISSSIVFIAFSGACGGSSTMTQLIVFRVFQGIGASGVYGICVLSIYELVPPYKLPMYGSMVAVTMACATAAGPLLGGAITDVGHSVWRWVFYLNLPAGTIAIGLIAIAMPANFPNGIRKTLRHQPLGNPLSSRQWGSQLDIGGATLLLSGTFLLIIALFEATTRLSWSSTVTIGLLVGSGVSWVGFFLWERAVTLREGKIQPVFPWHFFFNRPWMGMLLVSFLVGFPFNVVVVNLPQRFQTTLDLSPFEAGVRLLPYVLGSSFGAIVSNGICSRRNIPFIALFFVGGIMQVIGLALLATLTTEANFPHVGYFEETLCGVGLGVAFSILILATPFTADKQYLAVATGAIIQLRFLGGAIGLGIASAIMNSSLRSQLASVLSSEQLGALLDNAEVMTRFSPTARKAIQLAFVKIYNQQLEIMTGVSGAQLLAVFLIWKRGSQLRAARQTAN</sequence>
<gene>
    <name evidence="8" type="ORF">BGW36DRAFT_388942</name>
</gene>
<keyword evidence="9" id="KW-1185">Reference proteome</keyword>
<feature type="transmembrane region" description="Helical" evidence="6">
    <location>
        <begin position="192"/>
        <end position="214"/>
    </location>
</feature>
<keyword evidence="4 6" id="KW-0472">Membrane</keyword>
<evidence type="ECO:0000256" key="2">
    <source>
        <dbReference type="ARBA" id="ARBA00022692"/>
    </source>
</evidence>
<reference evidence="8" key="1">
    <citation type="submission" date="2021-12" db="EMBL/GenBank/DDBJ databases">
        <title>Convergent genome expansion in fungi linked to evolution of root-endophyte symbiosis.</title>
        <authorList>
            <consortium name="DOE Joint Genome Institute"/>
            <person name="Ke Y.-H."/>
            <person name="Bonito G."/>
            <person name="Liao H.-L."/>
            <person name="Looney B."/>
            <person name="Rojas-Flechas A."/>
            <person name="Nash J."/>
            <person name="Hameed K."/>
            <person name="Schadt C."/>
            <person name="Martin F."/>
            <person name="Crous P.W."/>
            <person name="Miettinen O."/>
            <person name="Magnuson J.K."/>
            <person name="Labbe J."/>
            <person name="Jacobson D."/>
            <person name="Doktycz M.J."/>
            <person name="Veneault-Fourrey C."/>
            <person name="Kuo A."/>
            <person name="Mondo S."/>
            <person name="Calhoun S."/>
            <person name="Riley R."/>
            <person name="Ohm R."/>
            <person name="LaButti K."/>
            <person name="Andreopoulos B."/>
            <person name="Pangilinan J."/>
            <person name="Nolan M."/>
            <person name="Tritt A."/>
            <person name="Clum A."/>
            <person name="Lipzen A."/>
            <person name="Daum C."/>
            <person name="Barry K."/>
            <person name="Grigoriev I.V."/>
            <person name="Vilgalys R."/>
        </authorList>
    </citation>
    <scope>NUCLEOTIDE SEQUENCE</scope>
    <source>
        <strain evidence="8">PMI_201</strain>
    </source>
</reference>
<dbReference type="InterPro" id="IPR020846">
    <property type="entry name" value="MFS_dom"/>
</dbReference>
<feature type="transmembrane region" description="Helical" evidence="6">
    <location>
        <begin position="483"/>
        <end position="502"/>
    </location>
</feature>
<dbReference type="InterPro" id="IPR036259">
    <property type="entry name" value="MFS_trans_sf"/>
</dbReference>
<dbReference type="InterPro" id="IPR011701">
    <property type="entry name" value="MFS"/>
</dbReference>
<feature type="transmembrane region" description="Helical" evidence="6">
    <location>
        <begin position="453"/>
        <end position="471"/>
    </location>
</feature>
<evidence type="ECO:0000256" key="4">
    <source>
        <dbReference type="ARBA" id="ARBA00023136"/>
    </source>
</evidence>
<feature type="transmembrane region" description="Helical" evidence="6">
    <location>
        <begin position="414"/>
        <end position="433"/>
    </location>
</feature>
<feature type="transmembrane region" description="Helical" evidence="6">
    <location>
        <begin position="101"/>
        <end position="121"/>
    </location>
</feature>
<evidence type="ECO:0000313" key="9">
    <source>
        <dbReference type="Proteomes" id="UP001201262"/>
    </source>
</evidence>
<proteinExistence type="predicted"/>
<evidence type="ECO:0000313" key="8">
    <source>
        <dbReference type="EMBL" id="KAH8690543.1"/>
    </source>
</evidence>
<dbReference type="Proteomes" id="UP001201262">
    <property type="component" value="Unassembled WGS sequence"/>
</dbReference>
<evidence type="ECO:0000256" key="3">
    <source>
        <dbReference type="ARBA" id="ARBA00022989"/>
    </source>
</evidence>
<feature type="transmembrane region" description="Helical" evidence="6">
    <location>
        <begin position="349"/>
        <end position="369"/>
    </location>
</feature>
<name>A0AAD4KGG4_9EURO</name>
<dbReference type="Pfam" id="PF07690">
    <property type="entry name" value="MFS_1"/>
    <property type="match status" value="1"/>
</dbReference>
<dbReference type="GO" id="GO:0022857">
    <property type="term" value="F:transmembrane transporter activity"/>
    <property type="evidence" value="ECO:0007669"/>
    <property type="project" value="InterPro"/>
</dbReference>
<dbReference type="PROSITE" id="PS50850">
    <property type="entry name" value="MFS"/>
    <property type="match status" value="1"/>
</dbReference>
<accession>A0AAD4KGG4</accession>
<feature type="transmembrane region" description="Helical" evidence="6">
    <location>
        <begin position="552"/>
        <end position="570"/>
    </location>
</feature>
<protein>
    <submittedName>
        <fullName evidence="8">Efflux pump antibiotic resistance protein</fullName>
    </submittedName>
</protein>
<evidence type="ECO:0000256" key="6">
    <source>
        <dbReference type="SAM" id="Phobius"/>
    </source>
</evidence>
<dbReference type="GeneID" id="70247567"/>
<keyword evidence="3 6" id="KW-1133">Transmembrane helix</keyword>
<feature type="transmembrane region" description="Helical" evidence="6">
    <location>
        <begin position="274"/>
        <end position="294"/>
    </location>
</feature>
<feature type="transmembrane region" description="Helical" evidence="6">
    <location>
        <begin position="226"/>
        <end position="248"/>
    </location>
</feature>
<dbReference type="PANTHER" id="PTHR23501:SF43">
    <property type="entry name" value="MULTIDRUG TRANSPORTER, PUTATIVE (AFU_ORTHOLOGUE AFUA_6G03040)-RELATED"/>
    <property type="match status" value="1"/>
</dbReference>
<dbReference type="PANTHER" id="PTHR23501">
    <property type="entry name" value="MAJOR FACILITATOR SUPERFAMILY"/>
    <property type="match status" value="1"/>
</dbReference>
<evidence type="ECO:0000256" key="5">
    <source>
        <dbReference type="SAM" id="MobiDB-lite"/>
    </source>
</evidence>
<keyword evidence="2 6" id="KW-0812">Transmembrane</keyword>
<feature type="transmembrane region" description="Helical" evidence="6">
    <location>
        <begin position="300"/>
        <end position="324"/>
    </location>
</feature>
<feature type="transmembrane region" description="Helical" evidence="6">
    <location>
        <begin position="66"/>
        <end position="95"/>
    </location>
</feature>
<comment type="subcellular location">
    <subcellularLocation>
        <location evidence="1">Membrane</location>
        <topology evidence="1">Multi-pass membrane protein</topology>
    </subcellularLocation>
</comment>
<comment type="caution">
    <text evidence="8">The sequence shown here is derived from an EMBL/GenBank/DDBJ whole genome shotgun (WGS) entry which is preliminary data.</text>
</comment>
<feature type="transmembrane region" description="Helical" evidence="6">
    <location>
        <begin position="133"/>
        <end position="153"/>
    </location>
</feature>
<evidence type="ECO:0000256" key="1">
    <source>
        <dbReference type="ARBA" id="ARBA00004141"/>
    </source>
</evidence>
<feature type="region of interest" description="Disordered" evidence="5">
    <location>
        <begin position="26"/>
        <end position="54"/>
    </location>
</feature>
<dbReference type="Gene3D" id="1.20.1720.10">
    <property type="entry name" value="Multidrug resistance protein D"/>
    <property type="match status" value="1"/>
</dbReference>